<feature type="compositionally biased region" description="Basic and acidic residues" evidence="1">
    <location>
        <begin position="107"/>
        <end position="116"/>
    </location>
</feature>
<comment type="caution">
    <text evidence="2">The sequence shown here is derived from an EMBL/GenBank/DDBJ whole genome shotgun (WGS) entry which is preliminary data.</text>
</comment>
<dbReference type="AlphaFoldDB" id="A0AAV3Z4G3"/>
<evidence type="ECO:0000313" key="3">
    <source>
        <dbReference type="Proteomes" id="UP000735302"/>
    </source>
</evidence>
<evidence type="ECO:0000313" key="2">
    <source>
        <dbReference type="EMBL" id="GFN89268.1"/>
    </source>
</evidence>
<evidence type="ECO:0000256" key="1">
    <source>
        <dbReference type="SAM" id="MobiDB-lite"/>
    </source>
</evidence>
<feature type="region of interest" description="Disordered" evidence="1">
    <location>
        <begin position="96"/>
        <end position="132"/>
    </location>
</feature>
<proteinExistence type="predicted"/>
<sequence>MSAWRTLRSRGPVSTAVFCQVVYYFTDSEGTSENLHRSPPVRALNFVYHSKRSNSSCIRIIIHLCISITLELSLDSTEALIANHVIKTRVSWQPASNTTVSTRYPPTRHDVTKDSSKTQSSPLNLKSQQIGI</sequence>
<name>A0AAV3Z4G3_9GAST</name>
<dbReference type="EMBL" id="BLXT01001916">
    <property type="protein sequence ID" value="GFN89268.1"/>
    <property type="molecule type" value="Genomic_DNA"/>
</dbReference>
<organism evidence="2 3">
    <name type="scientific">Plakobranchus ocellatus</name>
    <dbReference type="NCBI Taxonomy" id="259542"/>
    <lineage>
        <taxon>Eukaryota</taxon>
        <taxon>Metazoa</taxon>
        <taxon>Spiralia</taxon>
        <taxon>Lophotrochozoa</taxon>
        <taxon>Mollusca</taxon>
        <taxon>Gastropoda</taxon>
        <taxon>Heterobranchia</taxon>
        <taxon>Euthyneura</taxon>
        <taxon>Panpulmonata</taxon>
        <taxon>Sacoglossa</taxon>
        <taxon>Placobranchoidea</taxon>
        <taxon>Plakobranchidae</taxon>
        <taxon>Plakobranchus</taxon>
    </lineage>
</organism>
<dbReference type="Proteomes" id="UP000735302">
    <property type="component" value="Unassembled WGS sequence"/>
</dbReference>
<keyword evidence="3" id="KW-1185">Reference proteome</keyword>
<feature type="compositionally biased region" description="Polar residues" evidence="1">
    <location>
        <begin position="117"/>
        <end position="132"/>
    </location>
</feature>
<protein>
    <submittedName>
        <fullName evidence="2">Uncharacterized protein</fullName>
    </submittedName>
</protein>
<reference evidence="2 3" key="1">
    <citation type="journal article" date="2021" name="Elife">
        <title>Chloroplast acquisition without the gene transfer in kleptoplastic sea slugs, Plakobranchus ocellatus.</title>
        <authorList>
            <person name="Maeda T."/>
            <person name="Takahashi S."/>
            <person name="Yoshida T."/>
            <person name="Shimamura S."/>
            <person name="Takaki Y."/>
            <person name="Nagai Y."/>
            <person name="Toyoda A."/>
            <person name="Suzuki Y."/>
            <person name="Arimoto A."/>
            <person name="Ishii H."/>
            <person name="Satoh N."/>
            <person name="Nishiyama T."/>
            <person name="Hasebe M."/>
            <person name="Maruyama T."/>
            <person name="Minagawa J."/>
            <person name="Obokata J."/>
            <person name="Shigenobu S."/>
        </authorList>
    </citation>
    <scope>NUCLEOTIDE SEQUENCE [LARGE SCALE GENOMIC DNA]</scope>
</reference>
<gene>
    <name evidence="2" type="ORF">PoB_001577400</name>
</gene>
<accession>A0AAV3Z4G3</accession>